<protein>
    <recommendedName>
        <fullName evidence="4">EF-hand domain-containing protein</fullName>
    </recommendedName>
</protein>
<dbReference type="Proteomes" id="UP000663889">
    <property type="component" value="Unassembled WGS sequence"/>
</dbReference>
<dbReference type="PANTHER" id="PTHR23055:SF69">
    <property type="entry name" value="NEURONAL CALCIUM SENSOR 2"/>
    <property type="match status" value="1"/>
</dbReference>
<dbReference type="PROSITE" id="PS00018">
    <property type="entry name" value="EF_HAND_1"/>
    <property type="match status" value="3"/>
</dbReference>
<keyword evidence="1" id="KW-0479">Metal-binding</keyword>
<dbReference type="EMBL" id="CAJNOU010001166">
    <property type="protein sequence ID" value="CAF1162246.1"/>
    <property type="molecule type" value="Genomic_DNA"/>
</dbReference>
<dbReference type="PRINTS" id="PR00450">
    <property type="entry name" value="RECOVERIN"/>
</dbReference>
<dbReference type="CDD" id="cd00051">
    <property type="entry name" value="EFh"/>
    <property type="match status" value="2"/>
</dbReference>
<dbReference type="GO" id="GO:0005509">
    <property type="term" value="F:calcium ion binding"/>
    <property type="evidence" value="ECO:0007669"/>
    <property type="project" value="InterPro"/>
</dbReference>
<dbReference type="SMART" id="SM00054">
    <property type="entry name" value="EFh"/>
    <property type="match status" value="3"/>
</dbReference>
<comment type="caution">
    <text evidence="5">The sequence shown here is derived from an EMBL/GenBank/DDBJ whole genome shotgun (WGS) entry which is preliminary data.</text>
</comment>
<feature type="domain" description="EF-hand" evidence="4">
    <location>
        <begin position="148"/>
        <end position="183"/>
    </location>
</feature>
<dbReference type="InterPro" id="IPR011992">
    <property type="entry name" value="EF-hand-dom_pair"/>
</dbReference>
<dbReference type="Pfam" id="PF13202">
    <property type="entry name" value="EF-hand_5"/>
    <property type="match status" value="1"/>
</dbReference>
<dbReference type="InterPro" id="IPR028846">
    <property type="entry name" value="Recoverin"/>
</dbReference>
<sequence>MGSKGSKKGVPKQLTPKQIAMFKATTPYSENDIQEWHATFLRQSPTGKLNKKQFVEAYKRFYSGSKADAYCQLAFSMFDANHDGVIDFNEYLLAVAATSHGDLDDRLEVAFDICDTSDDGQIDRKELATMISAAYDLRGETDRKRDNDPKKRAAEIISRIDVDGDKKLNKHEFIAGCKSDPALRHLLAPNV</sequence>
<evidence type="ECO:0000259" key="4">
    <source>
        <dbReference type="PROSITE" id="PS50222"/>
    </source>
</evidence>
<dbReference type="Pfam" id="PF13499">
    <property type="entry name" value="EF-hand_7"/>
    <property type="match status" value="1"/>
</dbReference>
<evidence type="ECO:0000256" key="1">
    <source>
        <dbReference type="ARBA" id="ARBA00022723"/>
    </source>
</evidence>
<evidence type="ECO:0000313" key="5">
    <source>
        <dbReference type="EMBL" id="CAF1162246.1"/>
    </source>
</evidence>
<dbReference type="AlphaFoldDB" id="A0A814TT25"/>
<dbReference type="PANTHER" id="PTHR23055">
    <property type="entry name" value="CALCIUM BINDING PROTEINS"/>
    <property type="match status" value="1"/>
</dbReference>
<feature type="domain" description="EF-hand" evidence="4">
    <location>
        <begin position="102"/>
        <end position="137"/>
    </location>
</feature>
<organism evidence="5 6">
    <name type="scientific">Rotaria sordida</name>
    <dbReference type="NCBI Taxonomy" id="392033"/>
    <lineage>
        <taxon>Eukaryota</taxon>
        <taxon>Metazoa</taxon>
        <taxon>Spiralia</taxon>
        <taxon>Gnathifera</taxon>
        <taxon>Rotifera</taxon>
        <taxon>Eurotatoria</taxon>
        <taxon>Bdelloidea</taxon>
        <taxon>Philodinida</taxon>
        <taxon>Philodinidae</taxon>
        <taxon>Rotaria</taxon>
    </lineage>
</organism>
<feature type="domain" description="EF-hand" evidence="4">
    <location>
        <begin position="66"/>
        <end position="101"/>
    </location>
</feature>
<keyword evidence="2" id="KW-0677">Repeat</keyword>
<name>A0A814TT25_9BILA</name>
<gene>
    <name evidence="5" type="ORF">SEV965_LOCUS19040</name>
</gene>
<reference evidence="5" key="1">
    <citation type="submission" date="2021-02" db="EMBL/GenBank/DDBJ databases">
        <authorList>
            <person name="Nowell W R."/>
        </authorList>
    </citation>
    <scope>NUCLEOTIDE SEQUENCE</scope>
</reference>
<evidence type="ECO:0000256" key="2">
    <source>
        <dbReference type="ARBA" id="ARBA00022737"/>
    </source>
</evidence>
<dbReference type="InterPro" id="IPR002048">
    <property type="entry name" value="EF_hand_dom"/>
</dbReference>
<keyword evidence="3" id="KW-0106">Calcium</keyword>
<dbReference type="InterPro" id="IPR018247">
    <property type="entry name" value="EF_Hand_1_Ca_BS"/>
</dbReference>
<accession>A0A814TT25</accession>
<proteinExistence type="predicted"/>
<dbReference type="PROSITE" id="PS50222">
    <property type="entry name" value="EF_HAND_2"/>
    <property type="match status" value="3"/>
</dbReference>
<dbReference type="SUPFAM" id="SSF47473">
    <property type="entry name" value="EF-hand"/>
    <property type="match status" value="1"/>
</dbReference>
<evidence type="ECO:0000313" key="6">
    <source>
        <dbReference type="Proteomes" id="UP000663889"/>
    </source>
</evidence>
<evidence type="ECO:0000256" key="3">
    <source>
        <dbReference type="ARBA" id="ARBA00022837"/>
    </source>
</evidence>
<dbReference type="Gene3D" id="1.10.238.10">
    <property type="entry name" value="EF-hand"/>
    <property type="match status" value="1"/>
</dbReference>